<dbReference type="RefSeq" id="WP_223910583.1">
    <property type="nucleotide sequence ID" value="NZ_AP024238.1"/>
</dbReference>
<accession>A0ABM7MK94</accession>
<organism evidence="1 2">
    <name type="scientific">Rhodoferax lithotrophicus</name>
    <dbReference type="NCBI Taxonomy" id="2798804"/>
    <lineage>
        <taxon>Bacteria</taxon>
        <taxon>Pseudomonadati</taxon>
        <taxon>Pseudomonadota</taxon>
        <taxon>Betaproteobacteria</taxon>
        <taxon>Burkholderiales</taxon>
        <taxon>Comamonadaceae</taxon>
        <taxon>Rhodoferax</taxon>
    </lineage>
</organism>
<keyword evidence="2" id="KW-1185">Reference proteome</keyword>
<name>A0ABM7MK94_9BURK</name>
<dbReference type="Proteomes" id="UP000824366">
    <property type="component" value="Chromosome"/>
</dbReference>
<evidence type="ECO:0008006" key="3">
    <source>
        <dbReference type="Google" id="ProtNLM"/>
    </source>
</evidence>
<proteinExistence type="predicted"/>
<evidence type="ECO:0000313" key="2">
    <source>
        <dbReference type="Proteomes" id="UP000824366"/>
    </source>
</evidence>
<reference evidence="1 2" key="1">
    <citation type="journal article" date="2021" name="Microbiol. Spectr.">
        <title>A Single Bacterium Capable of Oxidation and Reduction of Iron at Circumneutral pH.</title>
        <authorList>
            <person name="Kato S."/>
            <person name="Ohkuma M."/>
        </authorList>
    </citation>
    <scope>NUCLEOTIDE SEQUENCE [LARGE SCALE GENOMIC DNA]</scope>
    <source>
        <strain evidence="1 2">MIZ03</strain>
    </source>
</reference>
<evidence type="ECO:0000313" key="1">
    <source>
        <dbReference type="EMBL" id="BCO26707.1"/>
    </source>
</evidence>
<gene>
    <name evidence="1" type="ORF">MIZ03_1590</name>
</gene>
<sequence length="286" mass="30941">MAQLSPAGIHAVQDIAQRHSFSFDAVQTMLTSVINGNGSMAQFSHYEFGGSGQWMQGGMTMIGDMFNNNLKGRVDNLCAELSRLISNQPDLIRTGSFQSQTQNGNTSYNNFGGVSGDNTNSLFVAAPAQANWWGPDLKWPNSSGGQNGMRYAWFSQAHRLAIESNGQVIIYDTLDHNIGGVSQQQSGGYSVTFSSQYGYVDLSRLPVISINGQPPLPPAPNFTPNDTPSHSHTIQNAYAPVNHAVSSSGDHHDIFASIEKLAALQSRGILSEQEYASKKAELLSRL</sequence>
<dbReference type="EMBL" id="AP024238">
    <property type="protein sequence ID" value="BCO26707.1"/>
    <property type="molecule type" value="Genomic_DNA"/>
</dbReference>
<protein>
    <recommendedName>
        <fullName evidence="3">SHOCT domain-containing protein</fullName>
    </recommendedName>
</protein>